<gene>
    <name evidence="1" type="ORF">BO95DRAFT_268091</name>
</gene>
<sequence length="157" mass="18070">MLPRFFLSFFLSFFLIILPSISLHDLGQYCTYIDEPGGSSEISTSGLRDWPWSKPPKDLRSQAQHSPFFFRRYQIPFFPFVEPHLIVPTVLPIPICCVPCHSQPHPVIITDPMIQCTVLYVSKFPQGPGMLLLFREMYKNPRDLVHNVGVDTDYPVT</sequence>
<accession>A0ACD1FWR9</accession>
<evidence type="ECO:0000313" key="2">
    <source>
        <dbReference type="Proteomes" id="UP000249057"/>
    </source>
</evidence>
<proteinExistence type="predicted"/>
<name>A0ACD1FWR9_9EURO</name>
<dbReference type="Proteomes" id="UP000249057">
    <property type="component" value="Unassembled WGS sequence"/>
</dbReference>
<organism evidence="1 2">
    <name type="scientific">Aspergillus brunneoviolaceus CBS 621.78</name>
    <dbReference type="NCBI Taxonomy" id="1450534"/>
    <lineage>
        <taxon>Eukaryota</taxon>
        <taxon>Fungi</taxon>
        <taxon>Dikarya</taxon>
        <taxon>Ascomycota</taxon>
        <taxon>Pezizomycotina</taxon>
        <taxon>Eurotiomycetes</taxon>
        <taxon>Eurotiomycetidae</taxon>
        <taxon>Eurotiales</taxon>
        <taxon>Aspergillaceae</taxon>
        <taxon>Aspergillus</taxon>
        <taxon>Aspergillus subgen. Circumdati</taxon>
    </lineage>
</organism>
<keyword evidence="2" id="KW-1185">Reference proteome</keyword>
<protein>
    <submittedName>
        <fullName evidence="1">Uncharacterized protein</fullName>
    </submittedName>
</protein>
<evidence type="ECO:0000313" key="1">
    <source>
        <dbReference type="EMBL" id="RAH41457.1"/>
    </source>
</evidence>
<reference evidence="1" key="1">
    <citation type="submission" date="2018-02" db="EMBL/GenBank/DDBJ databases">
        <title>The genomes of Aspergillus section Nigri reveals drivers in fungal speciation.</title>
        <authorList>
            <consortium name="DOE Joint Genome Institute"/>
            <person name="Vesth T.C."/>
            <person name="Nybo J."/>
            <person name="Theobald S."/>
            <person name="Brandl J."/>
            <person name="Frisvad J.C."/>
            <person name="Nielsen K.F."/>
            <person name="Lyhne E.K."/>
            <person name="Kogle M.E."/>
            <person name="Kuo A."/>
            <person name="Riley R."/>
            <person name="Clum A."/>
            <person name="Nolan M."/>
            <person name="Lipzen A."/>
            <person name="Salamov A."/>
            <person name="Henrissat B."/>
            <person name="Wiebenga A."/>
            <person name="De vries R.P."/>
            <person name="Grigoriev I.V."/>
            <person name="Mortensen U.H."/>
            <person name="Andersen M.R."/>
            <person name="Baker S.E."/>
        </authorList>
    </citation>
    <scope>NUCLEOTIDE SEQUENCE</scope>
    <source>
        <strain evidence="1">CBS 621.78</strain>
    </source>
</reference>
<dbReference type="EMBL" id="KZ825388">
    <property type="protein sequence ID" value="RAH41457.1"/>
    <property type="molecule type" value="Genomic_DNA"/>
</dbReference>